<sequence length="97" mass="10492">MVIFVFAGQSFGMSYGKLTGHTFWSSGCTFVSCICIVRGGFFVFEIVITFGLVYTVYVTAVDPKKGDIGITSPLAIGQIARANVLVWSTVVHFVSAR</sequence>
<dbReference type="Pfam" id="PF00230">
    <property type="entry name" value="MIP"/>
    <property type="match status" value="1"/>
</dbReference>
<evidence type="ECO:0000256" key="4">
    <source>
        <dbReference type="ARBA" id="ARBA00023136"/>
    </source>
</evidence>
<organism evidence="6">
    <name type="scientific">Brassica napus</name>
    <name type="common">Rape</name>
    <dbReference type="NCBI Taxonomy" id="3708"/>
    <lineage>
        <taxon>Eukaryota</taxon>
        <taxon>Viridiplantae</taxon>
        <taxon>Streptophyta</taxon>
        <taxon>Embryophyta</taxon>
        <taxon>Tracheophyta</taxon>
        <taxon>Spermatophyta</taxon>
        <taxon>Magnoliopsida</taxon>
        <taxon>eudicotyledons</taxon>
        <taxon>Gunneridae</taxon>
        <taxon>Pentapetalae</taxon>
        <taxon>rosids</taxon>
        <taxon>malvids</taxon>
        <taxon>Brassicales</taxon>
        <taxon>Brassicaceae</taxon>
        <taxon>Brassiceae</taxon>
        <taxon>Brassica</taxon>
    </lineage>
</organism>
<keyword evidence="3 5" id="KW-1133">Transmembrane helix</keyword>
<name>A0A816X1M9_BRANA</name>
<dbReference type="InterPro" id="IPR023271">
    <property type="entry name" value="Aquaporin-like"/>
</dbReference>
<keyword evidence="2 5" id="KW-0812">Transmembrane</keyword>
<evidence type="ECO:0000313" key="6">
    <source>
        <dbReference type="EMBL" id="CAF2141263.1"/>
    </source>
</evidence>
<evidence type="ECO:0000256" key="5">
    <source>
        <dbReference type="SAM" id="Phobius"/>
    </source>
</evidence>
<evidence type="ECO:0000256" key="3">
    <source>
        <dbReference type="ARBA" id="ARBA00022989"/>
    </source>
</evidence>
<dbReference type="InterPro" id="IPR034294">
    <property type="entry name" value="Aquaporin_transptr"/>
</dbReference>
<dbReference type="AlphaFoldDB" id="A0A816X1M9"/>
<proteinExistence type="predicted"/>
<dbReference type="Proteomes" id="UP001295469">
    <property type="component" value="Chromosome A02"/>
</dbReference>
<dbReference type="EMBL" id="HG994356">
    <property type="protein sequence ID" value="CAF2141263.1"/>
    <property type="molecule type" value="Genomic_DNA"/>
</dbReference>
<evidence type="ECO:0000256" key="2">
    <source>
        <dbReference type="ARBA" id="ARBA00022692"/>
    </source>
</evidence>
<dbReference type="PANTHER" id="PTHR45665">
    <property type="entry name" value="AQUAPORIN-8"/>
    <property type="match status" value="1"/>
</dbReference>
<dbReference type="GO" id="GO:0015267">
    <property type="term" value="F:channel activity"/>
    <property type="evidence" value="ECO:0007669"/>
    <property type="project" value="InterPro"/>
</dbReference>
<dbReference type="SUPFAM" id="SSF81338">
    <property type="entry name" value="Aquaporin-like"/>
    <property type="match status" value="1"/>
</dbReference>
<keyword evidence="4 5" id="KW-0472">Membrane</keyword>
<dbReference type="PANTHER" id="PTHR45665:SF21">
    <property type="entry name" value="AQUAPORIN TIP1-3"/>
    <property type="match status" value="1"/>
</dbReference>
<reference evidence="6" key="1">
    <citation type="submission" date="2021-01" db="EMBL/GenBank/DDBJ databases">
        <authorList>
            <consortium name="Genoscope - CEA"/>
            <person name="William W."/>
        </authorList>
    </citation>
    <scope>NUCLEOTIDE SEQUENCE</scope>
</reference>
<evidence type="ECO:0000256" key="1">
    <source>
        <dbReference type="ARBA" id="ARBA00004141"/>
    </source>
</evidence>
<dbReference type="InterPro" id="IPR000425">
    <property type="entry name" value="MIP"/>
</dbReference>
<comment type="subcellular location">
    <subcellularLocation>
        <location evidence="1">Membrane</location>
        <topology evidence="1">Multi-pass membrane protein</topology>
    </subcellularLocation>
</comment>
<gene>
    <name evidence="6" type="ORF">DARMORV10_A02P24450.1</name>
</gene>
<dbReference type="Gene3D" id="1.20.1080.10">
    <property type="entry name" value="Glycerol uptake facilitator protein"/>
    <property type="match status" value="1"/>
</dbReference>
<feature type="transmembrane region" description="Helical" evidence="5">
    <location>
        <begin position="23"/>
        <end position="56"/>
    </location>
</feature>
<accession>A0A816X1M9</accession>
<protein>
    <submittedName>
        <fullName evidence="6">(rape) hypothetical protein</fullName>
    </submittedName>
</protein>
<dbReference type="GO" id="GO:0016020">
    <property type="term" value="C:membrane"/>
    <property type="evidence" value="ECO:0007669"/>
    <property type="project" value="UniProtKB-SubCell"/>
</dbReference>